<proteinExistence type="inferred from homology"/>
<protein>
    <recommendedName>
        <fullName evidence="6">Ubiquitin-like protease family profile domain-containing protein</fullName>
    </recommendedName>
</protein>
<feature type="compositionally biased region" description="Polar residues" evidence="5">
    <location>
        <begin position="205"/>
        <end position="228"/>
    </location>
</feature>
<accession>A0AAV9NZ49</accession>
<dbReference type="GO" id="GO:0006508">
    <property type="term" value="P:proteolysis"/>
    <property type="evidence" value="ECO:0007669"/>
    <property type="project" value="UniProtKB-KW"/>
</dbReference>
<organism evidence="7 8">
    <name type="scientific">Saxophila tyrrhenica</name>
    <dbReference type="NCBI Taxonomy" id="1690608"/>
    <lineage>
        <taxon>Eukaryota</taxon>
        <taxon>Fungi</taxon>
        <taxon>Dikarya</taxon>
        <taxon>Ascomycota</taxon>
        <taxon>Pezizomycotina</taxon>
        <taxon>Dothideomycetes</taxon>
        <taxon>Dothideomycetidae</taxon>
        <taxon>Mycosphaerellales</taxon>
        <taxon>Extremaceae</taxon>
        <taxon>Saxophila</taxon>
    </lineage>
</organism>
<reference evidence="7 8" key="1">
    <citation type="submission" date="2023-08" db="EMBL/GenBank/DDBJ databases">
        <title>Black Yeasts Isolated from many extreme environments.</title>
        <authorList>
            <person name="Coleine C."/>
            <person name="Stajich J.E."/>
            <person name="Selbmann L."/>
        </authorList>
    </citation>
    <scope>NUCLEOTIDE SEQUENCE [LARGE SCALE GENOMIC DNA]</scope>
    <source>
        <strain evidence="7 8">CCFEE 5935</strain>
    </source>
</reference>
<dbReference type="SUPFAM" id="SSF54001">
    <property type="entry name" value="Cysteine proteinases"/>
    <property type="match status" value="1"/>
</dbReference>
<dbReference type="GO" id="GO:0005634">
    <property type="term" value="C:nucleus"/>
    <property type="evidence" value="ECO:0007669"/>
    <property type="project" value="TreeGrafter"/>
</dbReference>
<comment type="similarity">
    <text evidence="1">Belongs to the peptidase C48 family.</text>
</comment>
<dbReference type="PANTHER" id="PTHR12606">
    <property type="entry name" value="SENTRIN/SUMO-SPECIFIC PROTEASE"/>
    <property type="match status" value="1"/>
</dbReference>
<evidence type="ECO:0000259" key="6">
    <source>
        <dbReference type="PROSITE" id="PS50600"/>
    </source>
</evidence>
<dbReference type="RefSeq" id="XP_064655494.1">
    <property type="nucleotide sequence ID" value="XM_064806168.1"/>
</dbReference>
<dbReference type="PROSITE" id="PS50600">
    <property type="entry name" value="ULP_PROTEASE"/>
    <property type="match status" value="1"/>
</dbReference>
<keyword evidence="2" id="KW-0645">Protease</keyword>
<evidence type="ECO:0000313" key="7">
    <source>
        <dbReference type="EMBL" id="KAK5165410.1"/>
    </source>
</evidence>
<feature type="compositionally biased region" description="Basic and acidic residues" evidence="5">
    <location>
        <begin position="240"/>
        <end position="255"/>
    </location>
</feature>
<sequence length="751" mass="83316">MEDVMDIDGPSYDNYTPSWYIPNADNDIRANIGLYSNNNNTTTTTFAPSQSATKRSYSEYSADRDNITTRLNPAFSRNSVFSPLLIFSQTPPKRTPPKGGRPQPRSILKKRVPFHTQAIPAIEPQEEARDPSARTVSGMITTIYTTATSYFSALWGYITNTITGGQEQQNEDIRAIESNSSGTKRRAVSSPSAAISSPPTLTTAQQQVTSPSGMPGSFPQTQTAQLETPPSSRPSSSGSDQEKKHDSPTEDDSSKTSHPPQEQDDAPSNPPTHHSATDSYGAAQVMPQTKQSATDGHGATPVMSQTQQSATDGHGATHNYPRIRNKYACITPSSPLDSAQPSEPVDFVLGQMQKKKSRKSRLPPEARKWKPRPYFSTQKAESSSTPAENNQNGDPPRSITEAAVRNKLKDLIVDERVKKVQVAIDSPARRELSSSWNDRKKLKETQRREKEAEEAAQQWARDEEEARQVAEAEDLARQIEDAEKGYESEEAEPIIPTLSKAWQARVDEEMSTKDHRKRIATDASGTDLTRHDFGTLIPQAGSRDNPSGWLNDEIVNAWFGRIVAAKRDPNSKVKVTRRGAPSSHQAHSSMWYNTYKNSGISGMKGWSRNWYQTSDQFFATEKVYFPINTGAHWTLLVVSPRTRSIEYLDSLGGNGGHFVRIAREWIQMELAKFKLDYVEDEWRYALEFKSGLQCNSNDCGAFTCLNGMASAQGRKGYEALGDCEKELGMGDGRRFMAAVLMNGGFQGEFLL</sequence>
<feature type="compositionally biased region" description="Polar residues" evidence="5">
    <location>
        <begin position="302"/>
        <end position="311"/>
    </location>
</feature>
<evidence type="ECO:0000256" key="3">
    <source>
        <dbReference type="ARBA" id="ARBA00022801"/>
    </source>
</evidence>
<dbReference type="PANTHER" id="PTHR12606:SF141">
    <property type="entry name" value="GH15225P-RELATED"/>
    <property type="match status" value="1"/>
</dbReference>
<keyword evidence="8" id="KW-1185">Reference proteome</keyword>
<feature type="region of interest" description="Disordered" evidence="5">
    <location>
        <begin position="423"/>
        <end position="456"/>
    </location>
</feature>
<feature type="compositionally biased region" description="Basic and acidic residues" evidence="5">
    <location>
        <begin position="427"/>
        <end position="453"/>
    </location>
</feature>
<dbReference type="Pfam" id="PF02902">
    <property type="entry name" value="Peptidase_C48"/>
    <property type="match status" value="1"/>
</dbReference>
<dbReference type="Gene3D" id="3.40.395.10">
    <property type="entry name" value="Adenoviral Proteinase, Chain A"/>
    <property type="match status" value="1"/>
</dbReference>
<keyword evidence="3" id="KW-0378">Hydrolase</keyword>
<dbReference type="AlphaFoldDB" id="A0AAV9NZ49"/>
<gene>
    <name evidence="7" type="ORF">LTR77_008939</name>
</gene>
<keyword evidence="4" id="KW-0788">Thiol protease</keyword>
<dbReference type="InterPro" id="IPR038765">
    <property type="entry name" value="Papain-like_cys_pep_sf"/>
</dbReference>
<dbReference type="EMBL" id="JAVRRT010000016">
    <property type="protein sequence ID" value="KAK5165410.1"/>
    <property type="molecule type" value="Genomic_DNA"/>
</dbReference>
<feature type="compositionally biased region" description="Low complexity" evidence="5">
    <location>
        <begin position="229"/>
        <end position="239"/>
    </location>
</feature>
<dbReference type="Proteomes" id="UP001337655">
    <property type="component" value="Unassembled WGS sequence"/>
</dbReference>
<dbReference type="InterPro" id="IPR003653">
    <property type="entry name" value="Peptidase_C48_C"/>
</dbReference>
<dbReference type="GO" id="GO:0016926">
    <property type="term" value="P:protein desumoylation"/>
    <property type="evidence" value="ECO:0007669"/>
    <property type="project" value="TreeGrafter"/>
</dbReference>
<dbReference type="GeneID" id="89930271"/>
<dbReference type="GO" id="GO:0016929">
    <property type="term" value="F:deSUMOylase activity"/>
    <property type="evidence" value="ECO:0007669"/>
    <property type="project" value="TreeGrafter"/>
</dbReference>
<name>A0AAV9NZ49_9PEZI</name>
<evidence type="ECO:0000256" key="5">
    <source>
        <dbReference type="SAM" id="MobiDB-lite"/>
    </source>
</evidence>
<evidence type="ECO:0000256" key="2">
    <source>
        <dbReference type="ARBA" id="ARBA00022670"/>
    </source>
</evidence>
<feature type="region of interest" description="Disordered" evidence="5">
    <location>
        <begin position="177"/>
        <end position="401"/>
    </location>
</feature>
<feature type="domain" description="Ubiquitin-like protease family profile" evidence="6">
    <location>
        <begin position="526"/>
        <end position="710"/>
    </location>
</feature>
<evidence type="ECO:0000313" key="8">
    <source>
        <dbReference type="Proteomes" id="UP001337655"/>
    </source>
</evidence>
<comment type="caution">
    <text evidence="7">The sequence shown here is derived from an EMBL/GenBank/DDBJ whole genome shotgun (WGS) entry which is preliminary data.</text>
</comment>
<evidence type="ECO:0000256" key="1">
    <source>
        <dbReference type="ARBA" id="ARBA00005234"/>
    </source>
</evidence>
<feature type="compositionally biased region" description="Polar residues" evidence="5">
    <location>
        <begin position="375"/>
        <end position="393"/>
    </location>
</feature>
<feature type="compositionally biased region" description="Low complexity" evidence="5">
    <location>
        <begin position="189"/>
        <end position="204"/>
    </location>
</feature>
<evidence type="ECO:0000256" key="4">
    <source>
        <dbReference type="ARBA" id="ARBA00022807"/>
    </source>
</evidence>
<feature type="compositionally biased region" description="Polar residues" evidence="5">
    <location>
        <begin position="331"/>
        <end position="341"/>
    </location>
</feature>